<keyword evidence="4" id="KW-0460">Magnesium</keyword>
<dbReference type="InterPro" id="IPR003337">
    <property type="entry name" value="Trehalose_PPase"/>
</dbReference>
<dbReference type="CDD" id="cd01627">
    <property type="entry name" value="HAD_TPP"/>
    <property type="match status" value="1"/>
</dbReference>
<dbReference type="Proteomes" id="UP000184226">
    <property type="component" value="Unassembled WGS sequence"/>
</dbReference>
<dbReference type="SUPFAM" id="SSF56784">
    <property type="entry name" value="HAD-like"/>
    <property type="match status" value="1"/>
</dbReference>
<sequence>MTADLNEDHAARAAPPDARLLTASSLPRRAFHELAFFLDLDGTLAPIVPTPDQARIPDATLSLLERLYVACAGSVAIVSGRDAADIDRLQAPLSLPYAALHGAQIKGPAGRTESIEVPPDELAEIIARIESVAGRLPGAIVERKALSVALHYRNAPRHEAEIRQLAASALAGHGAHFEVQEGKMVVEIKPRGASKGAAVERFMRIAPFQGRTPVFAGDDLTDESAFRIINAMNGISVKIGAGPTQALWRLDDPPALSAWLGSLFQTHAAAAAADTIKDRK</sequence>
<dbReference type="InterPro" id="IPR006379">
    <property type="entry name" value="HAD-SF_hydro_IIB"/>
</dbReference>
<dbReference type="Gene3D" id="3.30.70.1020">
    <property type="entry name" value="Trehalose-6-phosphate phosphatase related protein, domain 2"/>
    <property type="match status" value="1"/>
</dbReference>
<dbReference type="InterPro" id="IPR023214">
    <property type="entry name" value="HAD_sf"/>
</dbReference>
<comment type="similarity">
    <text evidence="2 4">Belongs to the trehalose phosphatase family.</text>
</comment>
<dbReference type="NCBIfam" id="TIGR00685">
    <property type="entry name" value="T6PP"/>
    <property type="match status" value="1"/>
</dbReference>
<dbReference type="PANTHER" id="PTHR43768">
    <property type="entry name" value="TREHALOSE 6-PHOSPHATE PHOSPHATASE"/>
    <property type="match status" value="1"/>
</dbReference>
<comment type="pathway">
    <text evidence="1 4">Glycan biosynthesis; trehalose biosynthesis.</text>
</comment>
<dbReference type="Gene3D" id="3.40.50.1000">
    <property type="entry name" value="HAD superfamily/HAD-like"/>
    <property type="match status" value="1"/>
</dbReference>
<dbReference type="Pfam" id="PF02358">
    <property type="entry name" value="Trehalose_PPase"/>
    <property type="match status" value="1"/>
</dbReference>
<protein>
    <recommendedName>
        <fullName evidence="4">Trehalose 6-phosphate phosphatase</fullName>
        <ecNumber evidence="4">3.1.3.12</ecNumber>
    </recommendedName>
</protein>
<keyword evidence="4" id="KW-0479">Metal-binding</keyword>
<proteinExistence type="inferred from homology"/>
<dbReference type="UniPathway" id="UPA00299"/>
<organism evidence="5 6">
    <name type="scientific">Pollutimonas bauzanensis</name>
    <dbReference type="NCBI Taxonomy" id="658167"/>
    <lineage>
        <taxon>Bacteria</taxon>
        <taxon>Pseudomonadati</taxon>
        <taxon>Pseudomonadota</taxon>
        <taxon>Betaproteobacteria</taxon>
        <taxon>Burkholderiales</taxon>
        <taxon>Alcaligenaceae</taxon>
        <taxon>Pollutimonas</taxon>
    </lineage>
</organism>
<comment type="function">
    <text evidence="4">Removes the phosphate from trehalose 6-phosphate to produce free trehalose.</text>
</comment>
<keyword evidence="6" id="KW-1185">Reference proteome</keyword>
<dbReference type="EC" id="3.1.3.12" evidence="4"/>
<evidence type="ECO:0000256" key="3">
    <source>
        <dbReference type="ARBA" id="ARBA00022801"/>
    </source>
</evidence>
<evidence type="ECO:0000313" key="6">
    <source>
        <dbReference type="Proteomes" id="UP000184226"/>
    </source>
</evidence>
<dbReference type="InterPro" id="IPR036412">
    <property type="entry name" value="HAD-like_sf"/>
</dbReference>
<comment type="cofactor">
    <cofactor evidence="4">
        <name>Mg(2+)</name>
        <dbReference type="ChEBI" id="CHEBI:18420"/>
    </cofactor>
</comment>
<evidence type="ECO:0000256" key="1">
    <source>
        <dbReference type="ARBA" id="ARBA00005199"/>
    </source>
</evidence>
<dbReference type="RefSeq" id="WP_084135958.1">
    <property type="nucleotide sequence ID" value="NZ_FQXE01000005.1"/>
</dbReference>
<dbReference type="AlphaFoldDB" id="A0A1M5VZY0"/>
<gene>
    <name evidence="5" type="ORF">SAMN04488135_10528</name>
</gene>
<dbReference type="InterPro" id="IPR044651">
    <property type="entry name" value="OTSB-like"/>
</dbReference>
<dbReference type="GO" id="GO:0046872">
    <property type="term" value="F:metal ion binding"/>
    <property type="evidence" value="ECO:0007669"/>
    <property type="project" value="UniProtKB-KW"/>
</dbReference>
<keyword evidence="3 4" id="KW-0378">Hydrolase</keyword>
<accession>A0A1M5VZY0</accession>
<name>A0A1M5VZY0_9BURK</name>
<comment type="catalytic activity">
    <reaction evidence="4">
        <text>alpha,alpha-trehalose 6-phosphate + H2O = alpha,alpha-trehalose + phosphate</text>
        <dbReference type="Rhea" id="RHEA:23420"/>
        <dbReference type="ChEBI" id="CHEBI:15377"/>
        <dbReference type="ChEBI" id="CHEBI:16551"/>
        <dbReference type="ChEBI" id="CHEBI:43474"/>
        <dbReference type="ChEBI" id="CHEBI:58429"/>
        <dbReference type="EC" id="3.1.3.12"/>
    </reaction>
</comment>
<dbReference type="GO" id="GO:0005992">
    <property type="term" value="P:trehalose biosynthetic process"/>
    <property type="evidence" value="ECO:0007669"/>
    <property type="project" value="UniProtKB-UniPathway"/>
</dbReference>
<dbReference type="EMBL" id="FQXE01000005">
    <property type="protein sequence ID" value="SHH80805.1"/>
    <property type="molecule type" value="Genomic_DNA"/>
</dbReference>
<dbReference type="STRING" id="658167.SAMN04488135_10528"/>
<dbReference type="OrthoDB" id="9814913at2"/>
<dbReference type="GO" id="GO:0004805">
    <property type="term" value="F:trehalose-phosphatase activity"/>
    <property type="evidence" value="ECO:0007669"/>
    <property type="project" value="UniProtKB-EC"/>
</dbReference>
<dbReference type="NCBIfam" id="TIGR01484">
    <property type="entry name" value="HAD-SF-IIB"/>
    <property type="match status" value="1"/>
</dbReference>
<evidence type="ECO:0000313" key="5">
    <source>
        <dbReference type="EMBL" id="SHH80805.1"/>
    </source>
</evidence>
<evidence type="ECO:0000256" key="2">
    <source>
        <dbReference type="ARBA" id="ARBA00008770"/>
    </source>
</evidence>
<reference evidence="5 6" key="1">
    <citation type="submission" date="2016-11" db="EMBL/GenBank/DDBJ databases">
        <authorList>
            <person name="Jaros S."/>
            <person name="Januszkiewicz K."/>
            <person name="Wedrychowicz H."/>
        </authorList>
    </citation>
    <scope>NUCLEOTIDE SEQUENCE [LARGE SCALE GENOMIC DNA]</scope>
    <source>
        <strain evidence="5 6">CGMCC 1.10190</strain>
    </source>
</reference>
<evidence type="ECO:0000256" key="4">
    <source>
        <dbReference type="RuleBase" id="RU361117"/>
    </source>
</evidence>
<dbReference type="PANTHER" id="PTHR43768:SF3">
    <property type="entry name" value="TREHALOSE 6-PHOSPHATE PHOSPHATASE"/>
    <property type="match status" value="1"/>
</dbReference>